<reference evidence="3" key="1">
    <citation type="journal article" date="2019" name="Int. J. Syst. Evol. Microbiol.">
        <title>The Global Catalogue of Microorganisms (GCM) 10K type strain sequencing project: providing services to taxonomists for standard genome sequencing and annotation.</title>
        <authorList>
            <consortium name="The Broad Institute Genomics Platform"/>
            <consortium name="The Broad Institute Genome Sequencing Center for Infectious Disease"/>
            <person name="Wu L."/>
            <person name="Ma J."/>
        </authorList>
    </citation>
    <scope>NUCLEOTIDE SEQUENCE [LARGE SCALE GENOMIC DNA]</scope>
    <source>
        <strain evidence="3">JCM 17329</strain>
    </source>
</reference>
<evidence type="ECO:0000313" key="3">
    <source>
        <dbReference type="Proteomes" id="UP001501479"/>
    </source>
</evidence>
<name>A0ABP7EA83_9GAMM</name>
<keyword evidence="1" id="KW-0812">Transmembrane</keyword>
<organism evidence="2 3">
    <name type="scientific">Oceanisphaera sediminis</name>
    <dbReference type="NCBI Taxonomy" id="981381"/>
    <lineage>
        <taxon>Bacteria</taxon>
        <taxon>Pseudomonadati</taxon>
        <taxon>Pseudomonadota</taxon>
        <taxon>Gammaproteobacteria</taxon>
        <taxon>Aeromonadales</taxon>
        <taxon>Aeromonadaceae</taxon>
        <taxon>Oceanisphaera</taxon>
    </lineage>
</organism>
<comment type="caution">
    <text evidence="2">The sequence shown here is derived from an EMBL/GenBank/DDBJ whole genome shotgun (WGS) entry which is preliminary data.</text>
</comment>
<evidence type="ECO:0000256" key="1">
    <source>
        <dbReference type="SAM" id="Phobius"/>
    </source>
</evidence>
<accession>A0ABP7EA83</accession>
<feature type="transmembrane region" description="Helical" evidence="1">
    <location>
        <begin position="26"/>
        <end position="42"/>
    </location>
</feature>
<keyword evidence="3" id="KW-1185">Reference proteome</keyword>
<evidence type="ECO:0000313" key="2">
    <source>
        <dbReference type="EMBL" id="GAA3716329.1"/>
    </source>
</evidence>
<keyword evidence="1" id="KW-1133">Transmembrane helix</keyword>
<proteinExistence type="predicted"/>
<sequence length="135" mass="15567">MCHPYDPHAQLWDEYKYRHDHIWQKLFQITIAVVLLGAVPYLKPEITQVLKGWILIAPLLGTVLTLISLVLMHFELALFAKIAVSHRAHQEKLGLIRHSRHNYFRYLVMTYVGFLLLVSIANVAVVRLLWLGTGA</sequence>
<dbReference type="RefSeq" id="WP_298721156.1">
    <property type="nucleotide sequence ID" value="NZ_BAABDS010000038.1"/>
</dbReference>
<protein>
    <submittedName>
        <fullName evidence="2">Uncharacterized protein</fullName>
    </submittedName>
</protein>
<feature type="transmembrane region" description="Helical" evidence="1">
    <location>
        <begin position="54"/>
        <end position="82"/>
    </location>
</feature>
<feature type="transmembrane region" description="Helical" evidence="1">
    <location>
        <begin position="103"/>
        <end position="130"/>
    </location>
</feature>
<dbReference type="Proteomes" id="UP001501479">
    <property type="component" value="Unassembled WGS sequence"/>
</dbReference>
<dbReference type="EMBL" id="BAABDS010000038">
    <property type="protein sequence ID" value="GAA3716329.1"/>
    <property type="molecule type" value="Genomic_DNA"/>
</dbReference>
<gene>
    <name evidence="2" type="ORF">GCM10022421_25100</name>
</gene>
<keyword evidence="1" id="KW-0472">Membrane</keyword>